<dbReference type="GO" id="GO:0005737">
    <property type="term" value="C:cytoplasm"/>
    <property type="evidence" value="ECO:0007669"/>
    <property type="project" value="TreeGrafter"/>
</dbReference>
<dbReference type="AlphaFoldDB" id="A0AA38IVA9"/>
<sequence>MAVQQTSSRSVASAPTRLTFTSEETDNSGSAYLNNSISLLTSSRGVIKSCFVSVLSRCVDKLNMLAGMYASVAALPVVKEITYLSTQERYGGVSENNYDNFSLGAVYTDVHKFQKEVALILYLLELFIEEARKWGTVTVGNEAMRTLERMRKEEDEIMDCGREKQRILNSMKSALRNERDLSVGVMHTYNSSIRDTHGSGLDEMERVVTEVNYVKMWEEARYEQNLEKLQKTEAAYRVVLATMQWKINLEQTCHEQLEKFILESQQDYMDNIQYLMDSYDAAFEQKETQLYDLKQMIEKQRNDFESLNTEYKRRAQLIEELLEMKRKKREEKLLLAQQTAAVVKIQCWWREVMIRRKNRKQKKNKGKRNGKGKKR</sequence>
<evidence type="ECO:0000313" key="7">
    <source>
        <dbReference type="EMBL" id="KAJ3660552.1"/>
    </source>
</evidence>
<evidence type="ECO:0000256" key="6">
    <source>
        <dbReference type="SAM" id="Coils"/>
    </source>
</evidence>
<dbReference type="PANTHER" id="PTHR14871">
    <property type="entry name" value="DYNEIN REGULATORY COMPLEX PROTEIN 9"/>
    <property type="match status" value="1"/>
</dbReference>
<evidence type="ECO:0000256" key="3">
    <source>
        <dbReference type="ARBA" id="ARBA00022490"/>
    </source>
</evidence>
<reference evidence="7" key="1">
    <citation type="journal article" date="2023" name="G3 (Bethesda)">
        <title>Whole genome assemblies of Zophobas morio and Tenebrio molitor.</title>
        <authorList>
            <person name="Kaur S."/>
            <person name="Stinson S.A."/>
            <person name="diCenzo G.C."/>
        </authorList>
    </citation>
    <scope>NUCLEOTIDE SEQUENCE</scope>
    <source>
        <strain evidence="7">QUZm001</strain>
    </source>
</reference>
<accession>A0AA38IVA9</accession>
<keyword evidence="5" id="KW-0966">Cell projection</keyword>
<dbReference type="PROSITE" id="PS50096">
    <property type="entry name" value="IQ"/>
    <property type="match status" value="1"/>
</dbReference>
<keyword evidence="4" id="KW-0206">Cytoskeleton</keyword>
<gene>
    <name evidence="7" type="ORF">Zmor_004994</name>
</gene>
<dbReference type="GO" id="GO:0044782">
    <property type="term" value="P:cilium organization"/>
    <property type="evidence" value="ECO:0007669"/>
    <property type="project" value="TreeGrafter"/>
</dbReference>
<comment type="caution">
    <text evidence="7">The sequence shown here is derived from an EMBL/GenBank/DDBJ whole genome shotgun (WGS) entry which is preliminary data.</text>
</comment>
<dbReference type="Proteomes" id="UP001168821">
    <property type="component" value="Unassembled WGS sequence"/>
</dbReference>
<name>A0AA38IVA9_9CUCU</name>
<proteinExistence type="predicted"/>
<organism evidence="7 8">
    <name type="scientific">Zophobas morio</name>
    <dbReference type="NCBI Taxonomy" id="2755281"/>
    <lineage>
        <taxon>Eukaryota</taxon>
        <taxon>Metazoa</taxon>
        <taxon>Ecdysozoa</taxon>
        <taxon>Arthropoda</taxon>
        <taxon>Hexapoda</taxon>
        <taxon>Insecta</taxon>
        <taxon>Pterygota</taxon>
        <taxon>Neoptera</taxon>
        <taxon>Endopterygota</taxon>
        <taxon>Coleoptera</taxon>
        <taxon>Polyphaga</taxon>
        <taxon>Cucujiformia</taxon>
        <taxon>Tenebrionidae</taxon>
        <taxon>Zophobas</taxon>
    </lineage>
</organism>
<dbReference type="GO" id="GO:0005856">
    <property type="term" value="C:cytoskeleton"/>
    <property type="evidence" value="ECO:0007669"/>
    <property type="project" value="UniProtKB-SubCell"/>
</dbReference>
<dbReference type="GO" id="GO:0031514">
    <property type="term" value="C:motile cilium"/>
    <property type="evidence" value="ECO:0007669"/>
    <property type="project" value="TreeGrafter"/>
</dbReference>
<comment type="subcellular location">
    <subcellularLocation>
        <location evidence="2">Cell projection</location>
    </subcellularLocation>
    <subcellularLocation>
        <location evidence="1">Cytoplasm</location>
        <location evidence="1">Cytoskeleton</location>
    </subcellularLocation>
</comment>
<dbReference type="InterPro" id="IPR042618">
    <property type="entry name" value="IQCG"/>
</dbReference>
<evidence type="ECO:0000256" key="2">
    <source>
        <dbReference type="ARBA" id="ARBA00004316"/>
    </source>
</evidence>
<evidence type="ECO:0000256" key="4">
    <source>
        <dbReference type="ARBA" id="ARBA00023212"/>
    </source>
</evidence>
<dbReference type="PANTHER" id="PTHR14871:SF1">
    <property type="entry name" value="DYNEIN REGULATORY COMPLEX PROTEIN 9"/>
    <property type="match status" value="1"/>
</dbReference>
<dbReference type="EMBL" id="JALNTZ010000002">
    <property type="protein sequence ID" value="KAJ3660552.1"/>
    <property type="molecule type" value="Genomic_DNA"/>
</dbReference>
<evidence type="ECO:0000256" key="5">
    <source>
        <dbReference type="ARBA" id="ARBA00023273"/>
    </source>
</evidence>
<keyword evidence="8" id="KW-1185">Reference proteome</keyword>
<protein>
    <recommendedName>
        <fullName evidence="9">Dynein regulatory complex protein 10</fullName>
    </recommendedName>
</protein>
<evidence type="ECO:0000313" key="8">
    <source>
        <dbReference type="Proteomes" id="UP001168821"/>
    </source>
</evidence>
<evidence type="ECO:0000256" key="1">
    <source>
        <dbReference type="ARBA" id="ARBA00004245"/>
    </source>
</evidence>
<evidence type="ECO:0008006" key="9">
    <source>
        <dbReference type="Google" id="ProtNLM"/>
    </source>
</evidence>
<keyword evidence="3" id="KW-0963">Cytoplasm</keyword>
<keyword evidence="6" id="KW-0175">Coiled coil</keyword>
<feature type="coiled-coil region" evidence="6">
    <location>
        <begin position="283"/>
        <end position="338"/>
    </location>
</feature>